<accession>A0A1L9R4T9</accession>
<dbReference type="GeneID" id="63752660"/>
<dbReference type="STRING" id="1073089.A0A1L9R4T9"/>
<evidence type="ECO:0000313" key="2">
    <source>
        <dbReference type="EMBL" id="OJJ29914.1"/>
    </source>
</evidence>
<keyword evidence="3" id="KW-1185">Reference proteome</keyword>
<sequence length="228" mass="25212">MAGNDRFNDEASNWDNNPSVQEATRLAFDTLQPILSQSNDVLEVGCGTGLLTLRAAPLVNQIVAIDPAQGMIEMLQNKLTSPDAPDNIKPICLLLEDPEDKALPPANPANPTGERKKFDLITSHLVLHHVPDVEAFLRTLLGCLKPGGRVALTDFEDFGPAAIKFHPPSKLEGVERHGIQREWIEGLLKKVGFEDVSVRVGWTMDKDVSEWKEEESLPFPFLICEGRQ</sequence>
<dbReference type="OrthoDB" id="66144at2759"/>
<dbReference type="PANTHER" id="PTHR43861:SF3">
    <property type="entry name" value="PUTATIVE (AFU_ORTHOLOGUE AFUA_2G14390)-RELATED"/>
    <property type="match status" value="1"/>
</dbReference>
<reference evidence="3" key="1">
    <citation type="journal article" date="2017" name="Genome Biol.">
        <title>Comparative genomics reveals high biological diversity and specific adaptations in the industrially and medically important fungal genus Aspergillus.</title>
        <authorList>
            <person name="de Vries R.P."/>
            <person name="Riley R."/>
            <person name="Wiebenga A."/>
            <person name="Aguilar-Osorio G."/>
            <person name="Amillis S."/>
            <person name="Uchima C.A."/>
            <person name="Anderluh G."/>
            <person name="Asadollahi M."/>
            <person name="Askin M."/>
            <person name="Barry K."/>
            <person name="Battaglia E."/>
            <person name="Bayram O."/>
            <person name="Benocci T."/>
            <person name="Braus-Stromeyer S.A."/>
            <person name="Caldana C."/>
            <person name="Canovas D."/>
            <person name="Cerqueira G.C."/>
            <person name="Chen F."/>
            <person name="Chen W."/>
            <person name="Choi C."/>
            <person name="Clum A."/>
            <person name="Dos Santos R.A."/>
            <person name="Damasio A.R."/>
            <person name="Diallinas G."/>
            <person name="Emri T."/>
            <person name="Fekete E."/>
            <person name="Flipphi M."/>
            <person name="Freyberg S."/>
            <person name="Gallo A."/>
            <person name="Gournas C."/>
            <person name="Habgood R."/>
            <person name="Hainaut M."/>
            <person name="Harispe M.L."/>
            <person name="Henrissat B."/>
            <person name="Hilden K.S."/>
            <person name="Hope R."/>
            <person name="Hossain A."/>
            <person name="Karabika E."/>
            <person name="Karaffa L."/>
            <person name="Karanyi Z."/>
            <person name="Krasevec N."/>
            <person name="Kuo A."/>
            <person name="Kusch H."/>
            <person name="LaButti K."/>
            <person name="Lagendijk E.L."/>
            <person name="Lapidus A."/>
            <person name="Levasseur A."/>
            <person name="Lindquist E."/>
            <person name="Lipzen A."/>
            <person name="Logrieco A.F."/>
            <person name="MacCabe A."/>
            <person name="Maekelae M.R."/>
            <person name="Malavazi I."/>
            <person name="Melin P."/>
            <person name="Meyer V."/>
            <person name="Mielnichuk N."/>
            <person name="Miskei M."/>
            <person name="Molnar A.P."/>
            <person name="Mule G."/>
            <person name="Ngan C.Y."/>
            <person name="Orejas M."/>
            <person name="Orosz E."/>
            <person name="Ouedraogo J.P."/>
            <person name="Overkamp K.M."/>
            <person name="Park H.-S."/>
            <person name="Perrone G."/>
            <person name="Piumi F."/>
            <person name="Punt P.J."/>
            <person name="Ram A.F."/>
            <person name="Ramon A."/>
            <person name="Rauscher S."/>
            <person name="Record E."/>
            <person name="Riano-Pachon D.M."/>
            <person name="Robert V."/>
            <person name="Roehrig J."/>
            <person name="Ruller R."/>
            <person name="Salamov A."/>
            <person name="Salih N.S."/>
            <person name="Samson R.A."/>
            <person name="Sandor E."/>
            <person name="Sanguinetti M."/>
            <person name="Schuetze T."/>
            <person name="Sepcic K."/>
            <person name="Shelest E."/>
            <person name="Sherlock G."/>
            <person name="Sophianopoulou V."/>
            <person name="Squina F.M."/>
            <person name="Sun H."/>
            <person name="Susca A."/>
            <person name="Todd R.B."/>
            <person name="Tsang A."/>
            <person name="Unkles S.E."/>
            <person name="van de Wiele N."/>
            <person name="van Rossen-Uffink D."/>
            <person name="Oliveira J.V."/>
            <person name="Vesth T.C."/>
            <person name="Visser J."/>
            <person name="Yu J.-H."/>
            <person name="Zhou M."/>
            <person name="Andersen M.R."/>
            <person name="Archer D.B."/>
            <person name="Baker S.E."/>
            <person name="Benoit I."/>
            <person name="Brakhage A.A."/>
            <person name="Braus G.H."/>
            <person name="Fischer R."/>
            <person name="Frisvad J.C."/>
            <person name="Goldman G.H."/>
            <person name="Houbraken J."/>
            <person name="Oakley B."/>
            <person name="Pocsi I."/>
            <person name="Scazzocchio C."/>
            <person name="Seiboth B."/>
            <person name="vanKuyk P.A."/>
            <person name="Wortman J."/>
            <person name="Dyer P.S."/>
            <person name="Grigoriev I.V."/>
        </authorList>
    </citation>
    <scope>NUCLEOTIDE SEQUENCE [LARGE SCALE GENOMIC DNA]</scope>
    <source>
        <strain evidence="3">DTO 134E9</strain>
    </source>
</reference>
<dbReference type="InterPro" id="IPR029063">
    <property type="entry name" value="SAM-dependent_MTases_sf"/>
</dbReference>
<dbReference type="PANTHER" id="PTHR43861">
    <property type="entry name" value="TRANS-ACONITATE 2-METHYLTRANSFERASE-RELATED"/>
    <property type="match status" value="1"/>
</dbReference>
<proteinExistence type="predicted"/>
<organism evidence="2 3">
    <name type="scientific">Aspergillus wentii DTO 134E9</name>
    <dbReference type="NCBI Taxonomy" id="1073089"/>
    <lineage>
        <taxon>Eukaryota</taxon>
        <taxon>Fungi</taxon>
        <taxon>Dikarya</taxon>
        <taxon>Ascomycota</taxon>
        <taxon>Pezizomycotina</taxon>
        <taxon>Eurotiomycetes</taxon>
        <taxon>Eurotiomycetidae</taxon>
        <taxon>Eurotiales</taxon>
        <taxon>Aspergillaceae</taxon>
        <taxon>Aspergillus</taxon>
        <taxon>Aspergillus subgen. Cremei</taxon>
    </lineage>
</organism>
<dbReference type="CDD" id="cd02440">
    <property type="entry name" value="AdoMet_MTases"/>
    <property type="match status" value="1"/>
</dbReference>
<gene>
    <name evidence="2" type="ORF">ASPWEDRAFT_46658</name>
</gene>
<evidence type="ECO:0000256" key="1">
    <source>
        <dbReference type="ARBA" id="ARBA00022679"/>
    </source>
</evidence>
<dbReference type="SUPFAM" id="SSF53335">
    <property type="entry name" value="S-adenosyl-L-methionine-dependent methyltransferases"/>
    <property type="match status" value="1"/>
</dbReference>
<dbReference type="AlphaFoldDB" id="A0A1L9R4T9"/>
<evidence type="ECO:0008006" key="4">
    <source>
        <dbReference type="Google" id="ProtNLM"/>
    </source>
</evidence>
<dbReference type="RefSeq" id="XP_040683591.1">
    <property type="nucleotide sequence ID" value="XM_040836812.1"/>
</dbReference>
<dbReference type="Pfam" id="PF13489">
    <property type="entry name" value="Methyltransf_23"/>
    <property type="match status" value="1"/>
</dbReference>
<keyword evidence="1" id="KW-0808">Transferase</keyword>
<dbReference type="GO" id="GO:0016740">
    <property type="term" value="F:transferase activity"/>
    <property type="evidence" value="ECO:0007669"/>
    <property type="project" value="UniProtKB-KW"/>
</dbReference>
<evidence type="ECO:0000313" key="3">
    <source>
        <dbReference type="Proteomes" id="UP000184383"/>
    </source>
</evidence>
<protein>
    <recommendedName>
        <fullName evidence="4">S-adenosyl-L-methionine-dependent methyltransferase</fullName>
    </recommendedName>
</protein>
<dbReference type="Gene3D" id="3.40.50.150">
    <property type="entry name" value="Vaccinia Virus protein VP39"/>
    <property type="match status" value="1"/>
</dbReference>
<dbReference type="VEuPathDB" id="FungiDB:ASPWEDRAFT_46658"/>
<dbReference type="EMBL" id="KV878218">
    <property type="protein sequence ID" value="OJJ29914.1"/>
    <property type="molecule type" value="Genomic_DNA"/>
</dbReference>
<name>A0A1L9R4T9_ASPWE</name>
<dbReference type="Proteomes" id="UP000184383">
    <property type="component" value="Unassembled WGS sequence"/>
</dbReference>